<dbReference type="InterPro" id="IPR010195">
    <property type="entry name" value="Uncharacterised_peroxidase-rel"/>
</dbReference>
<dbReference type="InterPro" id="IPR004675">
    <property type="entry name" value="AhpD_core"/>
</dbReference>
<comment type="caution">
    <text evidence="2">The sequence shown here is derived from an EMBL/GenBank/DDBJ whole genome shotgun (WGS) entry which is preliminary data.</text>
</comment>
<dbReference type="Pfam" id="PF02627">
    <property type="entry name" value="CMD"/>
    <property type="match status" value="1"/>
</dbReference>
<dbReference type="OrthoDB" id="9810664at2"/>
<evidence type="ECO:0000313" key="2">
    <source>
        <dbReference type="EMBL" id="PAY22560.1"/>
    </source>
</evidence>
<name>A0A2A2WMZ6_9ACTN</name>
<evidence type="ECO:0000313" key="3">
    <source>
        <dbReference type="Proteomes" id="UP000218810"/>
    </source>
</evidence>
<dbReference type="GO" id="GO:0051920">
    <property type="term" value="F:peroxiredoxin activity"/>
    <property type="evidence" value="ECO:0007669"/>
    <property type="project" value="InterPro"/>
</dbReference>
<keyword evidence="2" id="KW-0575">Peroxidase</keyword>
<keyword evidence="3" id="KW-1185">Reference proteome</keyword>
<sequence length="191" mass="21582">MSDRFPLAELADLPDDLRERILTEQEKAGFVPEVFLMFGRRPAEWRAFFAYHDAVMDREGSNMSKADKEMIIVTISAQNNCQFCVVAHGAILRIVKKDPYLSDQLAVSHHKAELTPRERAICDFATKVNLRSDELVDADFAALHAHGLDDEDAWDIATITGLFGLSNRVANATDMRPNPEFYLMGRAPREK</sequence>
<keyword evidence="2" id="KW-0560">Oxidoreductase</keyword>
<organism evidence="2 3">
    <name type="scientific">Dietzia natronolimnaea</name>
    <dbReference type="NCBI Taxonomy" id="161920"/>
    <lineage>
        <taxon>Bacteria</taxon>
        <taxon>Bacillati</taxon>
        <taxon>Actinomycetota</taxon>
        <taxon>Actinomycetes</taxon>
        <taxon>Mycobacteriales</taxon>
        <taxon>Dietziaceae</taxon>
        <taxon>Dietzia</taxon>
    </lineage>
</organism>
<dbReference type="SUPFAM" id="SSF69118">
    <property type="entry name" value="AhpD-like"/>
    <property type="match status" value="1"/>
</dbReference>
<dbReference type="NCBIfam" id="TIGR00778">
    <property type="entry name" value="ahpD_dom"/>
    <property type="match status" value="1"/>
</dbReference>
<gene>
    <name evidence="2" type="ORF">CEY15_12680</name>
</gene>
<dbReference type="Proteomes" id="UP000218810">
    <property type="component" value="Unassembled WGS sequence"/>
</dbReference>
<dbReference type="Gene3D" id="1.20.5.810">
    <property type="entry name" value="AhpD-like"/>
    <property type="match status" value="1"/>
</dbReference>
<dbReference type="InterPro" id="IPR003779">
    <property type="entry name" value="CMD-like"/>
</dbReference>
<dbReference type="AlphaFoldDB" id="A0A2A2WMZ6"/>
<reference evidence="3" key="1">
    <citation type="submission" date="2017-09" db="EMBL/GenBank/DDBJ databases">
        <authorList>
            <person name="Zhang Y."/>
            <person name="Huang X."/>
            <person name="Liu J."/>
            <person name="Lu L."/>
            <person name="Peng K."/>
        </authorList>
    </citation>
    <scope>NUCLEOTIDE SEQUENCE [LARGE SCALE GENOMIC DNA]</scope>
    <source>
        <strain evidence="3">S-XJ-1</strain>
    </source>
</reference>
<dbReference type="PANTHER" id="PTHR35446:SF2">
    <property type="entry name" value="CARBOXYMUCONOLACTONE DECARBOXYLASE-LIKE DOMAIN-CONTAINING PROTEIN"/>
    <property type="match status" value="1"/>
</dbReference>
<feature type="domain" description="Carboxymuconolactone decarboxylase-like" evidence="1">
    <location>
        <begin position="46"/>
        <end position="93"/>
    </location>
</feature>
<dbReference type="NCBIfam" id="TIGR01926">
    <property type="entry name" value="peroxid_rel"/>
    <property type="match status" value="1"/>
</dbReference>
<proteinExistence type="predicted"/>
<dbReference type="EMBL" id="NTGA01000022">
    <property type="protein sequence ID" value="PAY22560.1"/>
    <property type="molecule type" value="Genomic_DNA"/>
</dbReference>
<dbReference type="InterPro" id="IPR029032">
    <property type="entry name" value="AhpD-like"/>
</dbReference>
<accession>A0A2A2WMZ6</accession>
<dbReference type="PANTHER" id="PTHR35446">
    <property type="entry name" value="SI:CH211-175M2.5"/>
    <property type="match status" value="1"/>
</dbReference>
<protein>
    <submittedName>
        <fullName evidence="2">Alkylhydroperoxidase</fullName>
    </submittedName>
</protein>
<dbReference type="RefSeq" id="WP_095718754.1">
    <property type="nucleotide sequence ID" value="NZ_BAAAHZ010000015.1"/>
</dbReference>
<dbReference type="Gene3D" id="1.20.1290.10">
    <property type="entry name" value="AhpD-like"/>
    <property type="match status" value="1"/>
</dbReference>
<evidence type="ECO:0000259" key="1">
    <source>
        <dbReference type="Pfam" id="PF02627"/>
    </source>
</evidence>